<sequence length="382" mass="42749">MSWERQKSTVSPMPEEPPLLLWLVIGIVALITGVLLFVLHVNGLVGPLQQFNLWCVAACPLVVWVMFICLRGWRYNSLCEKHQFERDEAEYAQQQWTAWAGRNIAVLHSTVIFPDALTSRLFMQAPAELEQHTFQARRLSLPEGSDLFSVFLTGVNHALVRVPIDLPFSVTLLTDSSEDEDALRAAFASAWQQYIVPPRPTSVLHILHSKSFLWLVERLQSPTADIDLILVQQAEGQDKYSDVLASLLLTSDDVATKYQLHHGACLLRPMSLDIVKAKDELDIFFSTQTQACATKSIVGDKAVWGALFATLLDCAKAYGDIWKVEQTHWLEKYAGICGPFSSWVMAAVVSDIVNMQHVDSLMLSSEGEQSFINTVTTGNQMK</sequence>
<evidence type="ECO:0000313" key="3">
    <source>
        <dbReference type="Proteomes" id="UP001256818"/>
    </source>
</evidence>
<organism evidence="2 3">
    <name type="scientific">Escherichia ruysiae</name>
    <dbReference type="NCBI Taxonomy" id="2608867"/>
    <lineage>
        <taxon>Bacteria</taxon>
        <taxon>Pseudomonadati</taxon>
        <taxon>Pseudomonadota</taxon>
        <taxon>Gammaproteobacteria</taxon>
        <taxon>Enterobacterales</taxon>
        <taxon>Enterobacteriaceae</taxon>
        <taxon>Escherichia</taxon>
    </lineage>
</organism>
<evidence type="ECO:0000313" key="2">
    <source>
        <dbReference type="EMBL" id="MDR4878469.1"/>
    </source>
</evidence>
<protein>
    <recommendedName>
        <fullName evidence="4">Type VI secretion protein</fullName>
    </recommendedName>
</protein>
<dbReference type="EMBL" id="JAVIWS010000001">
    <property type="protein sequence ID" value="MDR4878469.1"/>
    <property type="molecule type" value="Genomic_DNA"/>
</dbReference>
<comment type="caution">
    <text evidence="2">The sequence shown here is derived from an EMBL/GenBank/DDBJ whole genome shotgun (WGS) entry which is preliminary data.</text>
</comment>
<keyword evidence="1" id="KW-1133">Transmembrane helix</keyword>
<keyword evidence="3" id="KW-1185">Reference proteome</keyword>
<dbReference type="RefSeq" id="WP_137598323.1">
    <property type="nucleotide sequence ID" value="NZ_JAVIWR010000001.1"/>
</dbReference>
<feature type="transmembrane region" description="Helical" evidence="1">
    <location>
        <begin position="20"/>
        <end position="39"/>
    </location>
</feature>
<evidence type="ECO:0008006" key="4">
    <source>
        <dbReference type="Google" id="ProtNLM"/>
    </source>
</evidence>
<feature type="transmembrane region" description="Helical" evidence="1">
    <location>
        <begin position="51"/>
        <end position="73"/>
    </location>
</feature>
<evidence type="ECO:0000256" key="1">
    <source>
        <dbReference type="SAM" id="Phobius"/>
    </source>
</evidence>
<dbReference type="GeneID" id="86861070"/>
<accession>A0ABU1DR30</accession>
<name>A0ABU1DR30_9ESCH</name>
<reference evidence="2 3" key="1">
    <citation type="submission" date="2023-08" db="EMBL/GenBank/DDBJ databases">
        <title>Whole-Genome Sequencing and Taxonomic description of Escherichia ruysiae strains Isolated from a healthy canine fecal sample.</title>
        <authorList>
            <person name="Liang S."/>
            <person name="Mlaga K.D."/>
            <person name="Jospin G."/>
            <person name="Uttarwar R."/>
            <person name="Marfori Z."/>
            <person name="Alvarado N."/>
            <person name="Scarsella E."/>
            <person name="Ganz H."/>
            <person name="Dione N."/>
        </authorList>
    </citation>
    <scope>NUCLEOTIDE SEQUENCE [LARGE SCALE GENOMIC DNA]</scope>
    <source>
        <strain evidence="2 3">AB136</strain>
    </source>
</reference>
<keyword evidence="1" id="KW-0472">Membrane</keyword>
<gene>
    <name evidence="2" type="ORF">RGV86_08800</name>
</gene>
<proteinExistence type="predicted"/>
<dbReference type="Proteomes" id="UP001256818">
    <property type="component" value="Unassembled WGS sequence"/>
</dbReference>
<keyword evidence="1" id="KW-0812">Transmembrane</keyword>